<dbReference type="SUPFAM" id="SSF88659">
    <property type="entry name" value="Sigma3 and sigma4 domains of RNA polymerase sigma factors"/>
    <property type="match status" value="1"/>
</dbReference>
<dbReference type="InterPro" id="IPR007627">
    <property type="entry name" value="RNA_pol_sigma70_r2"/>
</dbReference>
<evidence type="ECO:0000259" key="7">
    <source>
        <dbReference type="Pfam" id="PF08281"/>
    </source>
</evidence>
<dbReference type="Gene3D" id="1.10.1740.10">
    <property type="match status" value="1"/>
</dbReference>
<proteinExistence type="inferred from homology"/>
<dbReference type="PANTHER" id="PTHR43133:SF8">
    <property type="entry name" value="RNA POLYMERASE SIGMA FACTOR HI_1459-RELATED"/>
    <property type="match status" value="1"/>
</dbReference>
<dbReference type="NCBIfam" id="TIGR02937">
    <property type="entry name" value="sigma70-ECF"/>
    <property type="match status" value="1"/>
</dbReference>
<evidence type="ECO:0000313" key="8">
    <source>
        <dbReference type="EMBL" id="NQX45518.1"/>
    </source>
</evidence>
<dbReference type="PANTHER" id="PTHR43133">
    <property type="entry name" value="RNA POLYMERASE ECF-TYPE SIGMA FACTO"/>
    <property type="match status" value="1"/>
</dbReference>
<keyword evidence="3" id="KW-0731">Sigma factor</keyword>
<dbReference type="SUPFAM" id="SSF88946">
    <property type="entry name" value="Sigma2 domain of RNA polymerase sigma factors"/>
    <property type="match status" value="1"/>
</dbReference>
<dbReference type="InterPro" id="IPR014284">
    <property type="entry name" value="RNA_pol_sigma-70_dom"/>
</dbReference>
<evidence type="ECO:0000256" key="3">
    <source>
        <dbReference type="ARBA" id="ARBA00023082"/>
    </source>
</evidence>
<keyword evidence="2" id="KW-0805">Transcription regulation</keyword>
<keyword evidence="5" id="KW-0804">Transcription</keyword>
<evidence type="ECO:0000256" key="5">
    <source>
        <dbReference type="ARBA" id="ARBA00023163"/>
    </source>
</evidence>
<organism evidence="8 9">
    <name type="scientific">Paenibacillus tritici</name>
    <dbReference type="NCBI Taxonomy" id="1873425"/>
    <lineage>
        <taxon>Bacteria</taxon>
        <taxon>Bacillati</taxon>
        <taxon>Bacillota</taxon>
        <taxon>Bacilli</taxon>
        <taxon>Bacillales</taxon>
        <taxon>Paenibacillaceae</taxon>
        <taxon>Paenibacillus</taxon>
    </lineage>
</organism>
<keyword evidence="9" id="KW-1185">Reference proteome</keyword>
<reference evidence="8 9" key="1">
    <citation type="submission" date="2020-05" db="EMBL/GenBank/DDBJ databases">
        <title>Paenibacillus glebae, sp. nov., Paenibacillus humi sp. nov., Paenibacillus pedi sp. nov., Paenibacillus terrestris sp. nov. and Paenibacillus terricola sp. nov., isolated from a forest top soil sample.</title>
        <authorList>
            <person name="Qi S."/>
            <person name="Carlier A."/>
            <person name="Cnockaert M."/>
            <person name="Vandamme P."/>
        </authorList>
    </citation>
    <scope>NUCLEOTIDE SEQUENCE [LARGE SCALE GENOMIC DNA]</scope>
    <source>
        <strain evidence="8 9">LMG 29502</strain>
    </source>
</reference>
<dbReference type="InterPro" id="IPR013324">
    <property type="entry name" value="RNA_pol_sigma_r3/r4-like"/>
</dbReference>
<dbReference type="Pfam" id="PF08281">
    <property type="entry name" value="Sigma70_r4_2"/>
    <property type="match status" value="1"/>
</dbReference>
<dbReference type="Proteomes" id="UP000711047">
    <property type="component" value="Unassembled WGS sequence"/>
</dbReference>
<protein>
    <submittedName>
        <fullName evidence="8">RNA polymerase sigma factor</fullName>
    </submittedName>
</protein>
<accession>A0ABX2DLK0</accession>
<gene>
    <name evidence="8" type="ORF">HQN87_09265</name>
</gene>
<comment type="similarity">
    <text evidence="1">Belongs to the sigma-70 factor family. ECF subfamily.</text>
</comment>
<evidence type="ECO:0000256" key="2">
    <source>
        <dbReference type="ARBA" id="ARBA00023015"/>
    </source>
</evidence>
<dbReference type="EMBL" id="JABMKX010000004">
    <property type="protein sequence ID" value="NQX45518.1"/>
    <property type="molecule type" value="Genomic_DNA"/>
</dbReference>
<dbReference type="InterPro" id="IPR039425">
    <property type="entry name" value="RNA_pol_sigma-70-like"/>
</dbReference>
<dbReference type="InterPro" id="IPR036388">
    <property type="entry name" value="WH-like_DNA-bd_sf"/>
</dbReference>
<dbReference type="InterPro" id="IPR013249">
    <property type="entry name" value="RNA_pol_sigma70_r4_t2"/>
</dbReference>
<comment type="caution">
    <text evidence="8">The sequence shown here is derived from an EMBL/GenBank/DDBJ whole genome shotgun (WGS) entry which is preliminary data.</text>
</comment>
<dbReference type="CDD" id="cd06171">
    <property type="entry name" value="Sigma70_r4"/>
    <property type="match status" value="1"/>
</dbReference>
<dbReference type="Pfam" id="PF04542">
    <property type="entry name" value="Sigma70_r2"/>
    <property type="match status" value="1"/>
</dbReference>
<feature type="domain" description="RNA polymerase sigma factor 70 region 4 type 2" evidence="7">
    <location>
        <begin position="145"/>
        <end position="195"/>
    </location>
</feature>
<evidence type="ECO:0000256" key="4">
    <source>
        <dbReference type="ARBA" id="ARBA00023125"/>
    </source>
</evidence>
<evidence type="ECO:0000313" key="9">
    <source>
        <dbReference type="Proteomes" id="UP000711047"/>
    </source>
</evidence>
<feature type="domain" description="RNA polymerase sigma-70 region 2" evidence="6">
    <location>
        <begin position="49"/>
        <end position="114"/>
    </location>
</feature>
<sequence>MAAQVLYLIETEENRRIRRIRRKETNVDSIEEKIRRIQAGEAPLFSDVIRLYQQRIYLYCFRLMNNKEEAEDAVQDVFIKAYQNIGQFRPQTNLNSWLYKIAYHHCLNLLRRQKFQLQLRKLLRQEVAVDSAEQMVENRLFSEPVSAALAKLDVEDRNLLILRVYEDKSFAEIGEILGISTPAVRKRYERTRGKLKKAIERREKQLWVKAN</sequence>
<keyword evidence="4" id="KW-0238">DNA-binding</keyword>
<evidence type="ECO:0000256" key="1">
    <source>
        <dbReference type="ARBA" id="ARBA00010641"/>
    </source>
</evidence>
<name>A0ABX2DLK0_9BACL</name>
<dbReference type="InterPro" id="IPR013325">
    <property type="entry name" value="RNA_pol_sigma_r2"/>
</dbReference>
<evidence type="ECO:0000259" key="6">
    <source>
        <dbReference type="Pfam" id="PF04542"/>
    </source>
</evidence>
<dbReference type="Gene3D" id="1.10.10.10">
    <property type="entry name" value="Winged helix-like DNA-binding domain superfamily/Winged helix DNA-binding domain"/>
    <property type="match status" value="1"/>
</dbReference>